<gene>
    <name evidence="1" type="ORF">JBS370_LOCUS43247</name>
</gene>
<proteinExistence type="predicted"/>
<comment type="caution">
    <text evidence="1">The sequence shown here is derived from an EMBL/GenBank/DDBJ whole genome shotgun (WGS) entry which is preliminary data.</text>
</comment>
<organism evidence="1 2">
    <name type="scientific">Rotaria sordida</name>
    <dbReference type="NCBI Taxonomy" id="392033"/>
    <lineage>
        <taxon>Eukaryota</taxon>
        <taxon>Metazoa</taxon>
        <taxon>Spiralia</taxon>
        <taxon>Gnathifera</taxon>
        <taxon>Rotifera</taxon>
        <taxon>Eurotatoria</taxon>
        <taxon>Bdelloidea</taxon>
        <taxon>Philodinida</taxon>
        <taxon>Philodinidae</taxon>
        <taxon>Rotaria</taxon>
    </lineage>
</organism>
<dbReference type="Proteomes" id="UP000663836">
    <property type="component" value="Unassembled WGS sequence"/>
</dbReference>
<sequence>IEYEQTIEFLLDGQSVTVYQLMFISTIDQPILVGISGQALLTNNNVLLIDGVFGEAGTETNNQIFVILPNEQLILYVFVNGKDTHFQSINEFIVLTDRLSFPGLYLPRSAELLNNTIIISDLLLEQLKSRQLPYPIQWTEKE</sequence>
<dbReference type="AlphaFoldDB" id="A0A820NUX4"/>
<dbReference type="EMBL" id="CAJOBD010064767">
    <property type="protein sequence ID" value="CAF4394151.1"/>
    <property type="molecule type" value="Genomic_DNA"/>
</dbReference>
<protein>
    <submittedName>
        <fullName evidence="1">Uncharacterized protein</fullName>
    </submittedName>
</protein>
<feature type="non-terminal residue" evidence="1">
    <location>
        <position position="1"/>
    </location>
</feature>
<reference evidence="1" key="1">
    <citation type="submission" date="2021-02" db="EMBL/GenBank/DDBJ databases">
        <authorList>
            <person name="Nowell W R."/>
        </authorList>
    </citation>
    <scope>NUCLEOTIDE SEQUENCE</scope>
</reference>
<evidence type="ECO:0000313" key="2">
    <source>
        <dbReference type="Proteomes" id="UP000663836"/>
    </source>
</evidence>
<accession>A0A820NUX4</accession>
<feature type="non-terminal residue" evidence="1">
    <location>
        <position position="142"/>
    </location>
</feature>
<evidence type="ECO:0000313" key="1">
    <source>
        <dbReference type="EMBL" id="CAF4394151.1"/>
    </source>
</evidence>
<name>A0A820NUX4_9BILA</name>